<comment type="caution">
    <text evidence="2">The sequence shown here is derived from an EMBL/GenBank/DDBJ whole genome shotgun (WGS) entry which is preliminary data.</text>
</comment>
<protein>
    <submittedName>
        <fullName evidence="2">Uncharacterized protein</fullName>
    </submittedName>
</protein>
<gene>
    <name evidence="2" type="ORF">ATANTOWER_030868</name>
</gene>
<evidence type="ECO:0000313" key="3">
    <source>
        <dbReference type="Proteomes" id="UP001345963"/>
    </source>
</evidence>
<sequence length="197" mass="20446">MAGRFLSPLSLVKIIMVPIHNRSRFSISSPKEKDVSELQEEGGWTVHKDLWGHETISPFMTVDAFRTGEVQDPHRSFLLRTAPQVKGCLKRGGGVCGVVMVVRTEGRGGGQGVRFCSAEKGGLFLAELPGCVSAERCGMGAEKRDAERPACSPATGSGAAAGAGVGVGVGAGGTSNHSGSTVREDSAAGSHSPEGRR</sequence>
<accession>A0ABU7BFD1</accession>
<dbReference type="EMBL" id="JAHUTI010050016">
    <property type="protein sequence ID" value="MED6248290.1"/>
    <property type="molecule type" value="Genomic_DNA"/>
</dbReference>
<name>A0ABU7BFD1_9TELE</name>
<evidence type="ECO:0000256" key="1">
    <source>
        <dbReference type="SAM" id="MobiDB-lite"/>
    </source>
</evidence>
<organism evidence="2 3">
    <name type="scientific">Ataeniobius toweri</name>
    <dbReference type="NCBI Taxonomy" id="208326"/>
    <lineage>
        <taxon>Eukaryota</taxon>
        <taxon>Metazoa</taxon>
        <taxon>Chordata</taxon>
        <taxon>Craniata</taxon>
        <taxon>Vertebrata</taxon>
        <taxon>Euteleostomi</taxon>
        <taxon>Actinopterygii</taxon>
        <taxon>Neopterygii</taxon>
        <taxon>Teleostei</taxon>
        <taxon>Neoteleostei</taxon>
        <taxon>Acanthomorphata</taxon>
        <taxon>Ovalentaria</taxon>
        <taxon>Atherinomorphae</taxon>
        <taxon>Cyprinodontiformes</taxon>
        <taxon>Goodeidae</taxon>
        <taxon>Ataeniobius</taxon>
    </lineage>
</organism>
<feature type="compositionally biased region" description="Gly residues" evidence="1">
    <location>
        <begin position="159"/>
        <end position="173"/>
    </location>
</feature>
<reference evidence="2 3" key="1">
    <citation type="submission" date="2021-07" db="EMBL/GenBank/DDBJ databases">
        <authorList>
            <person name="Palmer J.M."/>
        </authorList>
    </citation>
    <scope>NUCLEOTIDE SEQUENCE [LARGE SCALE GENOMIC DNA]</scope>
    <source>
        <strain evidence="2 3">AT_MEX2019</strain>
        <tissue evidence="2">Muscle</tissue>
    </source>
</reference>
<dbReference type="Proteomes" id="UP001345963">
    <property type="component" value="Unassembled WGS sequence"/>
</dbReference>
<keyword evidence="3" id="KW-1185">Reference proteome</keyword>
<evidence type="ECO:0000313" key="2">
    <source>
        <dbReference type="EMBL" id="MED6248290.1"/>
    </source>
</evidence>
<feature type="region of interest" description="Disordered" evidence="1">
    <location>
        <begin position="147"/>
        <end position="197"/>
    </location>
</feature>
<proteinExistence type="predicted"/>